<dbReference type="SUPFAM" id="SSF58104">
    <property type="entry name" value="Methyl-accepting chemotaxis protein (MCP) signaling domain"/>
    <property type="match status" value="1"/>
</dbReference>
<dbReference type="PROSITE" id="PS50111">
    <property type="entry name" value="CHEMOTAXIS_TRANSDUC_2"/>
    <property type="match status" value="1"/>
</dbReference>
<proteinExistence type="inferred from homology"/>
<dbReference type="InterPro" id="IPR000727">
    <property type="entry name" value="T_SNARE_dom"/>
</dbReference>
<dbReference type="Gene3D" id="1.10.287.950">
    <property type="entry name" value="Methyl-accepting chemotaxis protein"/>
    <property type="match status" value="1"/>
</dbReference>
<keyword evidence="7" id="KW-1133">Transmembrane helix</keyword>
<feature type="compositionally biased region" description="Low complexity" evidence="6">
    <location>
        <begin position="290"/>
        <end position="303"/>
    </location>
</feature>
<keyword evidence="7" id="KW-0472">Membrane</keyword>
<comment type="subcellular location">
    <subcellularLocation>
        <location evidence="1">Cell inner membrane</location>
        <topology evidence="1">Multi-pass membrane protein</topology>
    </subcellularLocation>
</comment>
<evidence type="ECO:0000256" key="3">
    <source>
        <dbReference type="ARBA" id="ARBA00023224"/>
    </source>
</evidence>
<dbReference type="SMART" id="SM00304">
    <property type="entry name" value="HAMP"/>
    <property type="match status" value="2"/>
</dbReference>
<gene>
    <name evidence="11" type="ORF">C942_00410</name>
</gene>
<dbReference type="EMBL" id="AMZO01000012">
    <property type="protein sequence ID" value="ELR66082.1"/>
    <property type="molecule type" value="Genomic_DNA"/>
</dbReference>
<feature type="domain" description="HAMP" evidence="10">
    <location>
        <begin position="183"/>
        <end position="237"/>
    </location>
</feature>
<dbReference type="PROSITE" id="PS50885">
    <property type="entry name" value="HAMP"/>
    <property type="match status" value="1"/>
</dbReference>
<keyword evidence="7" id="KW-0812">Transmembrane</keyword>
<keyword evidence="12" id="KW-1185">Reference proteome</keyword>
<dbReference type="PATRIC" id="fig|1056511.3.peg.1895"/>
<sequence>MSHEQANAGKLLTDEVLPVEEELDDGYRDMYQMIAAGQGVILAEDNPERIRYFQEEFYDDLPKALPRLLSPNRLIEIGFLRESNRERLVKLKMAFNRWAAHYRAMIDEPELAQFYYDENQKVIEAEFDVLRGHVKDFRKEIQTSQNTLKASIDNQLATATRILQVGLLATIIISLLLSWIVSGLVIAPVKRLSVAMNDIASGEGDLTQRVKVESSDEVGQLAGSFNEFVSRIHHTITEVAATLKSVQGETSQIHVQTEGVVHGAVKQREESTHVATAVHEMSATIDDVSSHANEAAEASQSASKESETAKDVLGSTVASIYQLADEIESANGVISNLEHDVGNIASILDVIRGIADQTNLLALNAAIEAARAGEQGRGFAVVADEVRTLASKTQASTGEIQVMIERLQQGAHAAVVAMESSRNRGNETVEQAQSATDSLDVITNSINVINDMNVQIAAASTQQSQVSDGISSNVQTIADMSEDMVGRVQNTEKAFDELARQCQQLERLLGQFRI</sequence>
<evidence type="ECO:0000259" key="10">
    <source>
        <dbReference type="PROSITE" id="PS50885"/>
    </source>
</evidence>
<name>L8JF84_9GAMM</name>
<evidence type="ECO:0000259" key="9">
    <source>
        <dbReference type="PROSITE" id="PS50192"/>
    </source>
</evidence>
<evidence type="ECO:0000256" key="4">
    <source>
        <dbReference type="ARBA" id="ARBA00029447"/>
    </source>
</evidence>
<reference evidence="11 12" key="1">
    <citation type="submission" date="2012-12" db="EMBL/GenBank/DDBJ databases">
        <title>Genome Assembly of Photobacterium sp. AK15.</title>
        <authorList>
            <person name="Khatri I."/>
            <person name="Vaidya B."/>
            <person name="Srinivas T.N.R."/>
            <person name="Subramanian S."/>
            <person name="Pinnaka A."/>
        </authorList>
    </citation>
    <scope>NUCLEOTIDE SEQUENCE [LARGE SCALE GENOMIC DNA]</scope>
    <source>
        <strain evidence="11 12">AK15</strain>
    </source>
</reference>
<evidence type="ECO:0000256" key="2">
    <source>
        <dbReference type="ARBA" id="ARBA00022519"/>
    </source>
</evidence>
<dbReference type="RefSeq" id="WP_007464941.1">
    <property type="nucleotide sequence ID" value="NZ_AMZO01000012.1"/>
</dbReference>
<dbReference type="Pfam" id="PF00672">
    <property type="entry name" value="HAMP"/>
    <property type="match status" value="1"/>
</dbReference>
<keyword evidence="2" id="KW-0997">Cell inner membrane</keyword>
<evidence type="ECO:0000256" key="6">
    <source>
        <dbReference type="SAM" id="MobiDB-lite"/>
    </source>
</evidence>
<evidence type="ECO:0000313" key="11">
    <source>
        <dbReference type="EMBL" id="ELR66082.1"/>
    </source>
</evidence>
<dbReference type="InterPro" id="IPR004089">
    <property type="entry name" value="MCPsignal_dom"/>
</dbReference>
<feature type="transmembrane region" description="Helical" evidence="7">
    <location>
        <begin position="162"/>
        <end position="187"/>
    </location>
</feature>
<dbReference type="GO" id="GO:0005886">
    <property type="term" value="C:plasma membrane"/>
    <property type="evidence" value="ECO:0007669"/>
    <property type="project" value="UniProtKB-SubCell"/>
</dbReference>
<feature type="domain" description="T-SNARE coiled-coil homology" evidence="9">
    <location>
        <begin position="429"/>
        <end position="491"/>
    </location>
</feature>
<evidence type="ECO:0000256" key="1">
    <source>
        <dbReference type="ARBA" id="ARBA00004429"/>
    </source>
</evidence>
<dbReference type="CDD" id="cd06225">
    <property type="entry name" value="HAMP"/>
    <property type="match status" value="1"/>
</dbReference>
<feature type="domain" description="Methyl-accepting transducer" evidence="8">
    <location>
        <begin position="242"/>
        <end position="478"/>
    </location>
</feature>
<dbReference type="Pfam" id="PF00015">
    <property type="entry name" value="MCPsignal"/>
    <property type="match status" value="1"/>
</dbReference>
<dbReference type="GO" id="GO:0006935">
    <property type="term" value="P:chemotaxis"/>
    <property type="evidence" value="ECO:0007669"/>
    <property type="project" value="UniProtKB-ARBA"/>
</dbReference>
<evidence type="ECO:0000256" key="7">
    <source>
        <dbReference type="SAM" id="Phobius"/>
    </source>
</evidence>
<keyword evidence="2" id="KW-1003">Cell membrane</keyword>
<organism evidence="11 12">
    <name type="scientific">Photobacterium marinum</name>
    <dbReference type="NCBI Taxonomy" id="1056511"/>
    <lineage>
        <taxon>Bacteria</taxon>
        <taxon>Pseudomonadati</taxon>
        <taxon>Pseudomonadota</taxon>
        <taxon>Gammaproteobacteria</taxon>
        <taxon>Vibrionales</taxon>
        <taxon>Vibrionaceae</taxon>
        <taxon>Photobacterium</taxon>
    </lineage>
</organism>
<comment type="caution">
    <text evidence="11">The sequence shown here is derived from an EMBL/GenBank/DDBJ whole genome shotgun (WGS) entry which is preliminary data.</text>
</comment>
<protein>
    <submittedName>
        <fullName evidence="11">N-acetylglucosamine regulated methyl-accepting chemotaxis protein</fullName>
    </submittedName>
</protein>
<keyword evidence="3 5" id="KW-0807">Transducer</keyword>
<evidence type="ECO:0000256" key="5">
    <source>
        <dbReference type="PROSITE-ProRule" id="PRU00284"/>
    </source>
</evidence>
<comment type="similarity">
    <text evidence="4">Belongs to the methyl-accepting chemotaxis (MCP) protein family.</text>
</comment>
<dbReference type="SMART" id="SM00283">
    <property type="entry name" value="MA"/>
    <property type="match status" value="1"/>
</dbReference>
<dbReference type="AlphaFoldDB" id="L8JF84"/>
<dbReference type="FunFam" id="1.10.287.950:FF:000001">
    <property type="entry name" value="Methyl-accepting chemotaxis sensory transducer"/>
    <property type="match status" value="1"/>
</dbReference>
<dbReference type="InterPro" id="IPR003660">
    <property type="entry name" value="HAMP_dom"/>
</dbReference>
<evidence type="ECO:0000313" key="12">
    <source>
        <dbReference type="Proteomes" id="UP000011134"/>
    </source>
</evidence>
<dbReference type="PANTHER" id="PTHR32089">
    <property type="entry name" value="METHYL-ACCEPTING CHEMOTAXIS PROTEIN MCPB"/>
    <property type="match status" value="1"/>
</dbReference>
<dbReference type="Proteomes" id="UP000011134">
    <property type="component" value="Unassembled WGS sequence"/>
</dbReference>
<accession>L8JF84</accession>
<evidence type="ECO:0000259" key="8">
    <source>
        <dbReference type="PROSITE" id="PS50111"/>
    </source>
</evidence>
<dbReference type="CDD" id="cd11386">
    <property type="entry name" value="MCP_signal"/>
    <property type="match status" value="1"/>
</dbReference>
<dbReference type="GO" id="GO:0007165">
    <property type="term" value="P:signal transduction"/>
    <property type="evidence" value="ECO:0007669"/>
    <property type="project" value="UniProtKB-KW"/>
</dbReference>
<feature type="region of interest" description="Disordered" evidence="6">
    <location>
        <begin position="289"/>
        <end position="309"/>
    </location>
</feature>
<dbReference type="Gene3D" id="6.10.340.10">
    <property type="match status" value="1"/>
</dbReference>
<dbReference type="PROSITE" id="PS50192">
    <property type="entry name" value="T_SNARE"/>
    <property type="match status" value="1"/>
</dbReference>
<dbReference type="PANTHER" id="PTHR32089:SF112">
    <property type="entry name" value="LYSOZYME-LIKE PROTEIN-RELATED"/>
    <property type="match status" value="1"/>
</dbReference>